<dbReference type="InterPro" id="IPR009016">
    <property type="entry name" value="Fe_hydrogenase"/>
</dbReference>
<name>A0A3G2R8A9_9FIRM</name>
<reference evidence="2 3" key="1">
    <citation type="submission" date="2018-10" db="EMBL/GenBank/DDBJ databases">
        <authorList>
            <person name="Zhang X."/>
        </authorList>
    </citation>
    <scope>NUCLEOTIDE SEQUENCE [LARGE SCALE GENOMIC DNA]</scope>
    <source>
        <strain evidence="2 3">SK-G1</strain>
    </source>
</reference>
<dbReference type="Pfam" id="PF02906">
    <property type="entry name" value="Fe_hyd_lg_C"/>
    <property type="match status" value="2"/>
</dbReference>
<evidence type="ECO:0000313" key="3">
    <source>
        <dbReference type="Proteomes" id="UP000280960"/>
    </source>
</evidence>
<gene>
    <name evidence="2" type="ORF">D2962_14945</name>
</gene>
<feature type="domain" description="Iron hydrogenase large subunit C-terminal" evidence="1">
    <location>
        <begin position="188"/>
        <end position="223"/>
    </location>
</feature>
<dbReference type="Proteomes" id="UP000280960">
    <property type="component" value="Chromosome"/>
</dbReference>
<dbReference type="InterPro" id="IPR050340">
    <property type="entry name" value="Cytosolic_Fe-S_CAF"/>
</dbReference>
<protein>
    <recommendedName>
        <fullName evidence="1">Iron hydrogenase large subunit C-terminal domain-containing protein</fullName>
    </recommendedName>
</protein>
<accession>A0A3G2R8A9</accession>
<feature type="domain" description="Iron hydrogenase large subunit C-terminal" evidence="1">
    <location>
        <begin position="17"/>
        <end position="170"/>
    </location>
</feature>
<proteinExistence type="predicted"/>
<dbReference type="AlphaFoldDB" id="A0A3G2R8A9"/>
<keyword evidence="3" id="KW-1185">Reference proteome</keyword>
<dbReference type="SUPFAM" id="SSF53920">
    <property type="entry name" value="Fe-only hydrogenase"/>
    <property type="match status" value="1"/>
</dbReference>
<sequence>MQRSISKLESWLAEGHKVIASLAPSYLAEFEENAGKVAGALKKLGFYGIEETITVLPDIVEARERAAGYSRKPIIYNSCPVVWGLIDSHYPGLKKYLLNIPSPMVLHGRRLKERFPGAKTVFIGPCEAKKWEEVRFYKTQYVDLVITFKELRQILTGQKIDMQNSSETKFLSEPPIWVETGILSFFKSGLKNVSNFLENFDADSMASYGMELLACEGGCINGPGMTTAEPVEKRIGIYCERIMVKGKANRTKS</sequence>
<evidence type="ECO:0000313" key="2">
    <source>
        <dbReference type="EMBL" id="AYO31722.1"/>
    </source>
</evidence>
<organism evidence="2 3">
    <name type="scientific">Biomaibacter acetigenes</name>
    <dbReference type="NCBI Taxonomy" id="2316383"/>
    <lineage>
        <taxon>Bacteria</taxon>
        <taxon>Bacillati</taxon>
        <taxon>Bacillota</taxon>
        <taxon>Clostridia</taxon>
        <taxon>Thermosediminibacterales</taxon>
        <taxon>Tepidanaerobacteraceae</taxon>
        <taxon>Biomaibacter</taxon>
    </lineage>
</organism>
<dbReference type="PANTHER" id="PTHR11615">
    <property type="entry name" value="NITRATE, FORMATE, IRON DEHYDROGENASE"/>
    <property type="match status" value="1"/>
</dbReference>
<dbReference type="Gene3D" id="3.40.950.10">
    <property type="entry name" value="Fe-only Hydrogenase (Larger Subunit), Chain L, domain 3"/>
    <property type="match status" value="1"/>
</dbReference>
<dbReference type="InterPro" id="IPR004108">
    <property type="entry name" value="Fe_hydrogenase_lsu_C"/>
</dbReference>
<dbReference type="KEGG" id="bacg:D2962_14945"/>
<dbReference type="EMBL" id="CP033169">
    <property type="protein sequence ID" value="AYO31722.1"/>
    <property type="molecule type" value="Genomic_DNA"/>
</dbReference>
<evidence type="ECO:0000259" key="1">
    <source>
        <dbReference type="Pfam" id="PF02906"/>
    </source>
</evidence>